<name>A0A1X1EMV4_PANCY</name>
<keyword evidence="2" id="KW-1185">Reference proteome</keyword>
<dbReference type="RefSeq" id="WP_084880034.1">
    <property type="nucleotide sequence ID" value="NZ_JAGGMY010000003.1"/>
</dbReference>
<dbReference type="OrthoDB" id="6606125at2"/>
<dbReference type="Proteomes" id="UP000193749">
    <property type="component" value="Unassembled WGS sequence"/>
</dbReference>
<reference evidence="1 2" key="1">
    <citation type="journal article" date="2017" name="Antonie Van Leeuwenhoek">
        <title>Phylogenomic resolution of the bacterial genus Pantoea and its relationship with Erwinia and Tatumella.</title>
        <authorList>
            <person name="Palmer M."/>
            <person name="Steenkamp E.T."/>
            <person name="Coetzee M.P."/>
            <person name="Chan W.Y."/>
            <person name="van Zyl E."/>
            <person name="De Maayer P."/>
            <person name="Coutinho T.A."/>
            <person name="Blom J."/>
            <person name="Smits T.H."/>
            <person name="Duffy B."/>
            <person name="Venter S.N."/>
        </authorList>
    </citation>
    <scope>NUCLEOTIDE SEQUENCE [LARGE SCALE GENOMIC DNA]</scope>
    <source>
        <strain evidence="1 2">LMG 2657</strain>
    </source>
</reference>
<sequence>MKRQNDINDTATLIPEQVTGLFEHAVTATADKRQESDSCPPIGVVENPVFDGPDFPGVWLPAGWPVVAAAPLDGFFRHLEVQP</sequence>
<evidence type="ECO:0000313" key="1">
    <source>
        <dbReference type="EMBL" id="ORM90241.1"/>
    </source>
</evidence>
<dbReference type="AlphaFoldDB" id="A0A1X1EMV4"/>
<gene>
    <name evidence="1" type="ORF">HA50_27300</name>
</gene>
<comment type="caution">
    <text evidence="1">The sequence shown here is derived from an EMBL/GenBank/DDBJ whole genome shotgun (WGS) entry which is preliminary data.</text>
</comment>
<accession>A0A1X1EMV4</accession>
<dbReference type="STRING" id="55209.HA50_27300"/>
<organism evidence="1 2">
    <name type="scientific">Pantoea cypripedii</name>
    <name type="common">Pectobacterium cypripedii</name>
    <name type="synonym">Erwinia cypripedii</name>
    <dbReference type="NCBI Taxonomy" id="55209"/>
    <lineage>
        <taxon>Bacteria</taxon>
        <taxon>Pseudomonadati</taxon>
        <taxon>Pseudomonadota</taxon>
        <taxon>Gammaproteobacteria</taxon>
        <taxon>Enterobacterales</taxon>
        <taxon>Erwiniaceae</taxon>
        <taxon>Pantoea</taxon>
    </lineage>
</organism>
<dbReference type="EMBL" id="MLJI01000002">
    <property type="protein sequence ID" value="ORM90241.1"/>
    <property type="molecule type" value="Genomic_DNA"/>
</dbReference>
<proteinExistence type="predicted"/>
<evidence type="ECO:0000313" key="2">
    <source>
        <dbReference type="Proteomes" id="UP000193749"/>
    </source>
</evidence>
<protein>
    <submittedName>
        <fullName evidence="1">Uncharacterized protein</fullName>
    </submittedName>
</protein>